<dbReference type="EMBL" id="CP011801">
    <property type="protein sequence ID" value="ALA58463.1"/>
    <property type="molecule type" value="Genomic_DNA"/>
</dbReference>
<evidence type="ECO:0000256" key="5">
    <source>
        <dbReference type="ARBA" id="ARBA00022755"/>
    </source>
</evidence>
<gene>
    <name evidence="10 12" type="primary">purH</name>
    <name evidence="12" type="ORF">NITMOv2_2046</name>
</gene>
<dbReference type="RefSeq" id="WP_053379629.1">
    <property type="nucleotide sequence ID" value="NZ_CP011801.1"/>
</dbReference>
<evidence type="ECO:0000256" key="1">
    <source>
        <dbReference type="ARBA" id="ARBA00004844"/>
    </source>
</evidence>
<keyword evidence="6 10" id="KW-0378">Hydrolase</keyword>
<comment type="domain">
    <text evidence="10">The IMP cyclohydrolase activity resides in the N-terminal region.</text>
</comment>
<comment type="catalytic activity">
    <reaction evidence="9 10">
        <text>IMP + H2O = 5-formamido-1-(5-phospho-D-ribosyl)imidazole-4-carboxamide</text>
        <dbReference type="Rhea" id="RHEA:18445"/>
        <dbReference type="ChEBI" id="CHEBI:15377"/>
        <dbReference type="ChEBI" id="CHEBI:58053"/>
        <dbReference type="ChEBI" id="CHEBI:58467"/>
        <dbReference type="EC" id="3.5.4.10"/>
    </reaction>
</comment>
<dbReference type="STRING" id="42253.NITMOv2_2046"/>
<dbReference type="PANTHER" id="PTHR11692:SF0">
    <property type="entry name" value="BIFUNCTIONAL PURINE BIOSYNTHESIS PROTEIN ATIC"/>
    <property type="match status" value="1"/>
</dbReference>
<dbReference type="KEGG" id="nmv:NITMOv2_2046"/>
<dbReference type="PROSITE" id="PS51855">
    <property type="entry name" value="MGS"/>
    <property type="match status" value="1"/>
</dbReference>
<dbReference type="GO" id="GO:0003937">
    <property type="term" value="F:IMP cyclohydrolase activity"/>
    <property type="evidence" value="ECO:0007669"/>
    <property type="project" value="UniProtKB-UniRule"/>
</dbReference>
<dbReference type="Proteomes" id="UP000069205">
    <property type="component" value="Chromosome"/>
</dbReference>
<dbReference type="NCBIfam" id="TIGR00355">
    <property type="entry name" value="purH"/>
    <property type="match status" value="1"/>
</dbReference>
<dbReference type="CDD" id="cd01421">
    <property type="entry name" value="IMPCH"/>
    <property type="match status" value="1"/>
</dbReference>
<dbReference type="Pfam" id="PF02142">
    <property type="entry name" value="MGS"/>
    <property type="match status" value="1"/>
</dbReference>
<dbReference type="SUPFAM" id="SSF53927">
    <property type="entry name" value="Cytidine deaminase-like"/>
    <property type="match status" value="1"/>
</dbReference>
<dbReference type="EC" id="3.5.4.10" evidence="10"/>
<dbReference type="EC" id="2.1.2.3" evidence="10"/>
<dbReference type="PANTHER" id="PTHR11692">
    <property type="entry name" value="BIFUNCTIONAL PURINE BIOSYNTHESIS PROTEIN PURH"/>
    <property type="match status" value="1"/>
</dbReference>
<dbReference type="InterPro" id="IPR036914">
    <property type="entry name" value="MGS-like_dom_sf"/>
</dbReference>
<name>A0A0K2GBZ2_NITMO</name>
<keyword evidence="13" id="KW-1185">Reference proteome</keyword>
<keyword evidence="7 10" id="KW-0511">Multifunctional enzyme</keyword>
<dbReference type="InterPro" id="IPR024051">
    <property type="entry name" value="AICAR_Tfase_dup_dom_sf"/>
</dbReference>
<comment type="catalytic activity">
    <reaction evidence="8 10">
        <text>(6R)-10-formyltetrahydrofolate + 5-amino-1-(5-phospho-beta-D-ribosyl)imidazole-4-carboxamide = 5-formamido-1-(5-phospho-D-ribosyl)imidazole-4-carboxamide + (6S)-5,6,7,8-tetrahydrofolate</text>
        <dbReference type="Rhea" id="RHEA:22192"/>
        <dbReference type="ChEBI" id="CHEBI:57453"/>
        <dbReference type="ChEBI" id="CHEBI:58467"/>
        <dbReference type="ChEBI" id="CHEBI:58475"/>
        <dbReference type="ChEBI" id="CHEBI:195366"/>
        <dbReference type="EC" id="2.1.2.3"/>
    </reaction>
</comment>
<dbReference type="OrthoDB" id="9802065at2"/>
<dbReference type="Gene3D" id="3.40.50.1380">
    <property type="entry name" value="Methylglyoxal synthase-like domain"/>
    <property type="match status" value="1"/>
</dbReference>
<dbReference type="Pfam" id="PF01808">
    <property type="entry name" value="AICARFT_IMPCHas"/>
    <property type="match status" value="1"/>
</dbReference>
<sequence>MASIKRALISVSDKTGVVEIAKGLEALGAEILSTGGTAKALREAGVKVTDVAAYTGSPEILDGRVKTLHPKIHGGLLGRRSVPAHVEQMQQHNIGPIDVVVVNLYPFEATIAKPNCHFDDAIENIDIGGPSMLRSAAKNHEDVLVLVDPADYGRVLDALKGNTVTRSLRRELAMKVFQHTARYDSVIAGYLEKQVQGGEVKFPKVLSLQFELAEILRYGENPHQQGAFYRELNSNEPSVSRGKILHGKAMSYNNFLDANSALELAKEYDECAVAIIKHNNPCGVALGGTPVEAYVKARETDPVSAFGGVIAFNRPVDLAAAKEITSTFVEVVIAPGFADDALAELKRKKDLRLLDVGPLTKVKQEGYDLKKLVGGLIVQDRDLGTLTDLRALQVPTVRKPTDEEYAACAFAWKVCKHVKSNAIIYAKPGQTVGIGAGQMSRVDSVKLAAMKAQMPIKGCVMASDAFFPFRDGLDAAAQVGITAVIQPGGSIRDAEVIKAADEHGLAMVLTGMRHFRH</sequence>
<evidence type="ECO:0000256" key="2">
    <source>
        <dbReference type="ARBA" id="ARBA00004954"/>
    </source>
</evidence>
<dbReference type="SMART" id="SM00798">
    <property type="entry name" value="AICARFT_IMPCHas"/>
    <property type="match status" value="1"/>
</dbReference>
<keyword evidence="5 10" id="KW-0658">Purine biosynthesis</keyword>
<evidence type="ECO:0000313" key="12">
    <source>
        <dbReference type="EMBL" id="ALA58463.1"/>
    </source>
</evidence>
<evidence type="ECO:0000256" key="3">
    <source>
        <dbReference type="ARBA" id="ARBA00007667"/>
    </source>
</evidence>
<dbReference type="GO" id="GO:0005829">
    <property type="term" value="C:cytosol"/>
    <property type="evidence" value="ECO:0007669"/>
    <property type="project" value="TreeGrafter"/>
</dbReference>
<feature type="domain" description="MGS-like" evidence="11">
    <location>
        <begin position="1"/>
        <end position="147"/>
    </location>
</feature>
<dbReference type="AlphaFoldDB" id="A0A0K2GBZ2"/>
<evidence type="ECO:0000256" key="10">
    <source>
        <dbReference type="HAMAP-Rule" id="MF_00139"/>
    </source>
</evidence>
<dbReference type="PIRSF" id="PIRSF000414">
    <property type="entry name" value="AICARFT_IMPCHas"/>
    <property type="match status" value="1"/>
</dbReference>
<evidence type="ECO:0000256" key="7">
    <source>
        <dbReference type="ARBA" id="ARBA00023268"/>
    </source>
</evidence>
<dbReference type="SUPFAM" id="SSF52335">
    <property type="entry name" value="Methylglyoxal synthase-like"/>
    <property type="match status" value="1"/>
</dbReference>
<evidence type="ECO:0000259" key="11">
    <source>
        <dbReference type="PROSITE" id="PS51855"/>
    </source>
</evidence>
<dbReference type="Gene3D" id="3.40.140.20">
    <property type="match status" value="2"/>
</dbReference>
<evidence type="ECO:0000313" key="13">
    <source>
        <dbReference type="Proteomes" id="UP000069205"/>
    </source>
</evidence>
<dbReference type="NCBIfam" id="NF002049">
    <property type="entry name" value="PRK00881.1"/>
    <property type="match status" value="1"/>
</dbReference>
<dbReference type="FunFam" id="3.40.50.1380:FF:000001">
    <property type="entry name" value="Bifunctional purine biosynthesis protein PurH"/>
    <property type="match status" value="1"/>
</dbReference>
<dbReference type="SMART" id="SM00851">
    <property type="entry name" value="MGS"/>
    <property type="match status" value="1"/>
</dbReference>
<dbReference type="GO" id="GO:0006189">
    <property type="term" value="P:'de novo' IMP biosynthetic process"/>
    <property type="evidence" value="ECO:0007669"/>
    <property type="project" value="UniProtKB-UniRule"/>
</dbReference>
<proteinExistence type="inferred from homology"/>
<evidence type="ECO:0000256" key="4">
    <source>
        <dbReference type="ARBA" id="ARBA00022679"/>
    </source>
</evidence>
<dbReference type="InterPro" id="IPR011607">
    <property type="entry name" value="MGS-like_dom"/>
</dbReference>
<comment type="similarity">
    <text evidence="3 10">Belongs to the PurH family.</text>
</comment>
<evidence type="ECO:0000256" key="6">
    <source>
        <dbReference type="ARBA" id="ARBA00022801"/>
    </source>
</evidence>
<comment type="pathway">
    <text evidence="2 10">Purine metabolism; IMP biosynthesis via de novo pathway; 5-formamido-1-(5-phospho-D-ribosyl)imidazole-4-carboxamide from 5-amino-1-(5-phospho-D-ribosyl)imidazole-4-carboxamide (10-formyl THF route): step 1/1.</text>
</comment>
<evidence type="ECO:0000256" key="9">
    <source>
        <dbReference type="ARBA" id="ARBA00050687"/>
    </source>
</evidence>
<protein>
    <recommendedName>
        <fullName evidence="10">Bifunctional purine biosynthesis protein PurH</fullName>
    </recommendedName>
    <domain>
        <recommendedName>
            <fullName evidence="10">Phosphoribosylaminoimidazolecarboxamide formyltransferase</fullName>
            <ecNumber evidence="10">2.1.2.3</ecNumber>
        </recommendedName>
        <alternativeName>
            <fullName evidence="10">AICAR transformylase</fullName>
        </alternativeName>
    </domain>
    <domain>
        <recommendedName>
            <fullName evidence="10">IMP cyclohydrolase</fullName>
            <ecNumber evidence="10">3.5.4.10</ecNumber>
        </recommendedName>
        <alternativeName>
            <fullName evidence="10">ATIC</fullName>
        </alternativeName>
        <alternativeName>
            <fullName evidence="10">IMP synthase</fullName>
        </alternativeName>
        <alternativeName>
            <fullName evidence="10">Inosinicase</fullName>
        </alternativeName>
    </domain>
</protein>
<evidence type="ECO:0000256" key="8">
    <source>
        <dbReference type="ARBA" id="ARBA00050488"/>
    </source>
</evidence>
<accession>A0A0K2GBZ2</accession>
<dbReference type="GO" id="GO:0004643">
    <property type="term" value="F:phosphoribosylaminoimidazolecarboxamide formyltransferase activity"/>
    <property type="evidence" value="ECO:0007669"/>
    <property type="project" value="UniProtKB-UniRule"/>
</dbReference>
<keyword evidence="4 10" id="KW-0808">Transferase</keyword>
<organism evidence="12 13">
    <name type="scientific">Nitrospira moscoviensis</name>
    <dbReference type="NCBI Taxonomy" id="42253"/>
    <lineage>
        <taxon>Bacteria</taxon>
        <taxon>Pseudomonadati</taxon>
        <taxon>Nitrospirota</taxon>
        <taxon>Nitrospiria</taxon>
        <taxon>Nitrospirales</taxon>
        <taxon>Nitrospiraceae</taxon>
        <taxon>Nitrospira</taxon>
    </lineage>
</organism>
<dbReference type="InterPro" id="IPR002695">
    <property type="entry name" value="PurH-like"/>
</dbReference>
<dbReference type="HAMAP" id="MF_00139">
    <property type="entry name" value="PurH"/>
    <property type="match status" value="1"/>
</dbReference>
<dbReference type="FunFam" id="3.40.140.20:FF:000001">
    <property type="entry name" value="Bifunctional purine biosynthesis protein PurH"/>
    <property type="match status" value="1"/>
</dbReference>
<dbReference type="UniPathway" id="UPA00074">
    <property type="reaction ID" value="UER00133"/>
</dbReference>
<reference evidence="12 13" key="1">
    <citation type="journal article" date="2015" name="Proc. Natl. Acad. Sci. U.S.A.">
        <title>Expanded metabolic versatility of ubiquitous nitrite-oxidizing bacteria from the genus Nitrospira.</title>
        <authorList>
            <person name="Koch H."/>
            <person name="Lucker S."/>
            <person name="Albertsen M."/>
            <person name="Kitzinger K."/>
            <person name="Herbold C."/>
            <person name="Spieck E."/>
            <person name="Nielsen P.H."/>
            <person name="Wagner M."/>
            <person name="Daims H."/>
        </authorList>
    </citation>
    <scope>NUCLEOTIDE SEQUENCE [LARGE SCALE GENOMIC DNA]</scope>
    <source>
        <strain evidence="12 13">NSP M-1</strain>
    </source>
</reference>
<dbReference type="InterPro" id="IPR016193">
    <property type="entry name" value="Cytidine_deaminase-like"/>
</dbReference>
<dbReference type="PATRIC" id="fig|42253.5.peg.2019"/>
<comment type="pathway">
    <text evidence="1 10">Purine metabolism; IMP biosynthesis via de novo pathway; IMP from 5-formamido-1-(5-phospho-D-ribosyl)imidazole-4-carboxamide: step 1/1.</text>
</comment>